<feature type="region of interest" description="Disordered" evidence="1">
    <location>
        <begin position="46"/>
        <end position="73"/>
    </location>
</feature>
<evidence type="ECO:0000313" key="3">
    <source>
        <dbReference type="Proteomes" id="UP000186922"/>
    </source>
</evidence>
<sequence length="92" mass="10424">MRNGSEMNLVDIQEVLPSTQRQRQESAPLNALIQIGNVLIAFLPPSRDSELLPPPPPQHQRHRTALTSERETNGKRCLDGLDRRARLDIHVI</sequence>
<dbReference type="AlphaFoldDB" id="A0A1D1V9H1"/>
<accession>A0A1D1V9H1</accession>
<keyword evidence="3" id="KW-1185">Reference proteome</keyword>
<organism evidence="2 3">
    <name type="scientific">Ramazzottius varieornatus</name>
    <name type="common">Water bear</name>
    <name type="synonym">Tardigrade</name>
    <dbReference type="NCBI Taxonomy" id="947166"/>
    <lineage>
        <taxon>Eukaryota</taxon>
        <taxon>Metazoa</taxon>
        <taxon>Ecdysozoa</taxon>
        <taxon>Tardigrada</taxon>
        <taxon>Eutardigrada</taxon>
        <taxon>Parachela</taxon>
        <taxon>Hypsibioidea</taxon>
        <taxon>Ramazzottiidae</taxon>
        <taxon>Ramazzottius</taxon>
    </lineage>
</organism>
<proteinExistence type="predicted"/>
<dbReference type="EMBL" id="BDGG01000004">
    <property type="protein sequence ID" value="GAU97560.1"/>
    <property type="molecule type" value="Genomic_DNA"/>
</dbReference>
<reference evidence="2 3" key="1">
    <citation type="journal article" date="2016" name="Nat. Commun.">
        <title>Extremotolerant tardigrade genome and improved radiotolerance of human cultured cells by tardigrade-unique protein.</title>
        <authorList>
            <person name="Hashimoto T."/>
            <person name="Horikawa D.D."/>
            <person name="Saito Y."/>
            <person name="Kuwahara H."/>
            <person name="Kozuka-Hata H."/>
            <person name="Shin-I T."/>
            <person name="Minakuchi Y."/>
            <person name="Ohishi K."/>
            <person name="Motoyama A."/>
            <person name="Aizu T."/>
            <person name="Enomoto A."/>
            <person name="Kondo K."/>
            <person name="Tanaka S."/>
            <person name="Hara Y."/>
            <person name="Koshikawa S."/>
            <person name="Sagara H."/>
            <person name="Miura T."/>
            <person name="Yokobori S."/>
            <person name="Miyagawa K."/>
            <person name="Suzuki Y."/>
            <person name="Kubo T."/>
            <person name="Oyama M."/>
            <person name="Kohara Y."/>
            <person name="Fujiyama A."/>
            <person name="Arakawa K."/>
            <person name="Katayama T."/>
            <person name="Toyoda A."/>
            <person name="Kunieda T."/>
        </authorList>
    </citation>
    <scope>NUCLEOTIDE SEQUENCE [LARGE SCALE GENOMIC DNA]</scope>
    <source>
        <strain evidence="2 3">YOKOZUNA-1</strain>
    </source>
</reference>
<protein>
    <submittedName>
        <fullName evidence="2">Uncharacterized protein</fullName>
    </submittedName>
</protein>
<dbReference type="Proteomes" id="UP000186922">
    <property type="component" value="Unassembled WGS sequence"/>
</dbReference>
<name>A0A1D1V9H1_RAMVA</name>
<comment type="caution">
    <text evidence="2">The sequence shown here is derived from an EMBL/GenBank/DDBJ whole genome shotgun (WGS) entry which is preliminary data.</text>
</comment>
<gene>
    <name evidence="2" type="primary">RvY_08834-1</name>
    <name evidence="2" type="synonym">RvY_08834.1</name>
    <name evidence="2" type="ORF">RvY_08834</name>
</gene>
<evidence type="ECO:0000256" key="1">
    <source>
        <dbReference type="SAM" id="MobiDB-lite"/>
    </source>
</evidence>
<evidence type="ECO:0000313" key="2">
    <source>
        <dbReference type="EMBL" id="GAU97560.1"/>
    </source>
</evidence>